<dbReference type="InterPro" id="IPR000198">
    <property type="entry name" value="RhoGAP_dom"/>
</dbReference>
<dbReference type="SUPFAM" id="SSF48350">
    <property type="entry name" value="GTPase activation domain, GAP"/>
    <property type="match status" value="1"/>
</dbReference>
<proteinExistence type="predicted"/>
<organism evidence="8">
    <name type="scientific">Trichuris suis</name>
    <name type="common">pig whipworm</name>
    <dbReference type="NCBI Taxonomy" id="68888"/>
    <lineage>
        <taxon>Eukaryota</taxon>
        <taxon>Metazoa</taxon>
        <taxon>Ecdysozoa</taxon>
        <taxon>Nematoda</taxon>
        <taxon>Enoplea</taxon>
        <taxon>Dorylaimia</taxon>
        <taxon>Trichinellida</taxon>
        <taxon>Trichuridae</taxon>
        <taxon>Trichuris</taxon>
    </lineage>
</organism>
<feature type="non-terminal residue" evidence="8">
    <location>
        <position position="574"/>
    </location>
</feature>
<feature type="domain" description="Rho-GAP" evidence="6">
    <location>
        <begin position="337"/>
        <end position="530"/>
    </location>
</feature>
<dbReference type="InterPro" id="IPR046349">
    <property type="entry name" value="C1-like_sf"/>
</dbReference>
<name>A0A085NI95_9BILA</name>
<dbReference type="InterPro" id="IPR002219">
    <property type="entry name" value="PKC_DAG/PE"/>
</dbReference>
<feature type="compositionally biased region" description="Low complexity" evidence="4">
    <location>
        <begin position="129"/>
        <end position="141"/>
    </location>
</feature>
<dbReference type="Pfam" id="PF00130">
    <property type="entry name" value="C1_1"/>
    <property type="match status" value="1"/>
</dbReference>
<dbReference type="GO" id="GO:0051233">
    <property type="term" value="C:spindle midzone"/>
    <property type="evidence" value="ECO:0007669"/>
    <property type="project" value="TreeGrafter"/>
</dbReference>
<evidence type="ECO:0000256" key="1">
    <source>
        <dbReference type="ARBA" id="ARBA00022723"/>
    </source>
</evidence>
<dbReference type="PANTHER" id="PTHR46199:SF3">
    <property type="entry name" value="RAC GTPASE-ACTIVATING PROTEIN 1"/>
    <property type="match status" value="1"/>
</dbReference>
<evidence type="ECO:0000256" key="3">
    <source>
        <dbReference type="SAM" id="Coils"/>
    </source>
</evidence>
<evidence type="ECO:0000259" key="5">
    <source>
        <dbReference type="PROSITE" id="PS50081"/>
    </source>
</evidence>
<gene>
    <name evidence="7" type="ORF">M513_01484</name>
    <name evidence="8" type="ORF">M514_01484</name>
</gene>
<evidence type="ECO:0000256" key="2">
    <source>
        <dbReference type="ARBA" id="ARBA00022833"/>
    </source>
</evidence>
<dbReference type="GO" id="GO:0000281">
    <property type="term" value="P:mitotic cytokinesis"/>
    <property type="evidence" value="ECO:0007669"/>
    <property type="project" value="TreeGrafter"/>
</dbReference>
<dbReference type="SMART" id="SM00324">
    <property type="entry name" value="RhoGAP"/>
    <property type="match status" value="1"/>
</dbReference>
<dbReference type="SUPFAM" id="SSF57889">
    <property type="entry name" value="Cysteine-rich domain"/>
    <property type="match status" value="1"/>
</dbReference>
<dbReference type="AlphaFoldDB" id="A0A085NI95"/>
<dbReference type="GO" id="GO:0005634">
    <property type="term" value="C:nucleus"/>
    <property type="evidence" value="ECO:0007669"/>
    <property type="project" value="TreeGrafter"/>
</dbReference>
<evidence type="ECO:0000313" key="7">
    <source>
        <dbReference type="EMBL" id="KFD57814.1"/>
    </source>
</evidence>
<evidence type="ECO:0000313" key="9">
    <source>
        <dbReference type="Proteomes" id="UP000030764"/>
    </source>
</evidence>
<dbReference type="EMBL" id="KL367497">
    <property type="protein sequence ID" value="KFD69191.1"/>
    <property type="molecule type" value="Genomic_DNA"/>
</dbReference>
<feature type="region of interest" description="Disordered" evidence="4">
    <location>
        <begin position="123"/>
        <end position="152"/>
    </location>
</feature>
<keyword evidence="2" id="KW-0862">Zinc</keyword>
<dbReference type="PROSITE" id="PS50238">
    <property type="entry name" value="RHOGAP"/>
    <property type="match status" value="1"/>
</dbReference>
<evidence type="ECO:0000313" key="8">
    <source>
        <dbReference type="EMBL" id="KFD69191.1"/>
    </source>
</evidence>
<dbReference type="Proteomes" id="UP000030764">
    <property type="component" value="Unassembled WGS sequence"/>
</dbReference>
<keyword evidence="9" id="KW-1185">Reference proteome</keyword>
<dbReference type="PANTHER" id="PTHR46199">
    <property type="entry name" value="RAC GTPASE-ACTIVATING PROTEIN 1"/>
    <property type="match status" value="1"/>
</dbReference>
<dbReference type="SMART" id="SM00109">
    <property type="entry name" value="C1"/>
    <property type="match status" value="1"/>
</dbReference>
<dbReference type="EMBL" id="KL363187">
    <property type="protein sequence ID" value="KFD57814.1"/>
    <property type="molecule type" value="Genomic_DNA"/>
</dbReference>
<protein>
    <recommendedName>
        <fullName evidence="10">RhoGAP domain protein</fullName>
    </recommendedName>
</protein>
<dbReference type="GO" id="GO:0051256">
    <property type="term" value="P:mitotic spindle midzone assembly"/>
    <property type="evidence" value="ECO:0007669"/>
    <property type="project" value="TreeGrafter"/>
</dbReference>
<dbReference type="GO" id="GO:0032154">
    <property type="term" value="C:cleavage furrow"/>
    <property type="evidence" value="ECO:0007669"/>
    <property type="project" value="TreeGrafter"/>
</dbReference>
<dbReference type="Pfam" id="PF00620">
    <property type="entry name" value="RhoGAP"/>
    <property type="match status" value="1"/>
</dbReference>
<evidence type="ECO:0000259" key="6">
    <source>
        <dbReference type="PROSITE" id="PS50238"/>
    </source>
</evidence>
<dbReference type="GO" id="GO:0046872">
    <property type="term" value="F:metal ion binding"/>
    <property type="evidence" value="ECO:0007669"/>
    <property type="project" value="UniProtKB-KW"/>
</dbReference>
<dbReference type="GO" id="GO:0097149">
    <property type="term" value="C:centralspindlin complex"/>
    <property type="evidence" value="ECO:0007669"/>
    <property type="project" value="TreeGrafter"/>
</dbReference>
<reference evidence="8 9" key="1">
    <citation type="journal article" date="2014" name="Nat. Genet.">
        <title>Genome and transcriptome of the porcine whipworm Trichuris suis.</title>
        <authorList>
            <person name="Jex A.R."/>
            <person name="Nejsum P."/>
            <person name="Schwarz E.M."/>
            <person name="Hu L."/>
            <person name="Young N.D."/>
            <person name="Hall R.S."/>
            <person name="Korhonen P.K."/>
            <person name="Liao S."/>
            <person name="Thamsborg S."/>
            <person name="Xia J."/>
            <person name="Xu P."/>
            <person name="Wang S."/>
            <person name="Scheerlinck J.P."/>
            <person name="Hofmann A."/>
            <person name="Sternberg P.W."/>
            <person name="Wang J."/>
            <person name="Gasser R.B."/>
        </authorList>
    </citation>
    <scope>NUCLEOTIDE SEQUENCE [LARGE SCALE GENOMIC DNA]</scope>
    <source>
        <strain evidence="8">DCEP-RM93F</strain>
        <strain evidence="7">DCEP-RM93M</strain>
    </source>
</reference>
<dbReference type="InterPro" id="IPR008936">
    <property type="entry name" value="Rho_GTPase_activation_prot"/>
</dbReference>
<feature type="compositionally biased region" description="Basic and acidic residues" evidence="4">
    <location>
        <begin position="185"/>
        <end position="210"/>
    </location>
</feature>
<feature type="coiled-coil region" evidence="3">
    <location>
        <begin position="92"/>
        <end position="122"/>
    </location>
</feature>
<dbReference type="CDD" id="cd20821">
    <property type="entry name" value="C1_MgcRacGAP"/>
    <property type="match status" value="1"/>
</dbReference>
<dbReference type="GO" id="GO:0007266">
    <property type="term" value="P:Rho protein signal transduction"/>
    <property type="evidence" value="ECO:0007669"/>
    <property type="project" value="TreeGrafter"/>
</dbReference>
<keyword evidence="3" id="KW-0175">Coiled coil</keyword>
<dbReference type="GO" id="GO:0030496">
    <property type="term" value="C:midbody"/>
    <property type="evidence" value="ECO:0007669"/>
    <property type="project" value="TreeGrafter"/>
</dbReference>
<evidence type="ECO:0008006" key="10">
    <source>
        <dbReference type="Google" id="ProtNLM"/>
    </source>
</evidence>
<keyword evidence="1" id="KW-0479">Metal-binding</keyword>
<feature type="region of interest" description="Disordered" evidence="4">
    <location>
        <begin position="167"/>
        <end position="210"/>
    </location>
</feature>
<evidence type="ECO:0000256" key="4">
    <source>
        <dbReference type="SAM" id="MobiDB-lite"/>
    </source>
</evidence>
<feature type="domain" description="Phorbol-ester/DAG-type" evidence="5">
    <location>
        <begin position="277"/>
        <end position="326"/>
    </location>
</feature>
<dbReference type="PROSITE" id="PS00479">
    <property type="entry name" value="ZF_DAG_PE_1"/>
    <property type="match status" value="1"/>
</dbReference>
<dbReference type="Proteomes" id="UP000030758">
    <property type="component" value="Unassembled WGS sequence"/>
</dbReference>
<dbReference type="Gene3D" id="3.30.60.20">
    <property type="match status" value="1"/>
</dbReference>
<dbReference type="Gene3D" id="1.10.555.10">
    <property type="entry name" value="Rho GTPase activation protein"/>
    <property type="match status" value="1"/>
</dbReference>
<dbReference type="PROSITE" id="PS50081">
    <property type="entry name" value="ZF_DAG_PE_2"/>
    <property type="match status" value="1"/>
</dbReference>
<sequence length="574" mass="65034">MDEAKSMIQLGAQLAARIDDIGAVFEKELFSSIQFTRNIVHRWDECYKENQALRSLVISYEKNIASMRQYHREVKEKLIEARSQIGSLVARKDAILRDKHLLEEQLSELRALLAESNSLSEESRKRLEALTSNTTSLSSAEPASDPSLADADFDLTDDSLFEEPVALQEQQNSGHVSRKRSNSLSHHDSSFPEARGDEQASSKHYKLDSSVKLKTENDGGMQIDPALSISNSSLGNSLNRRLSECGLQVGKAAVTKELSAFKSVSAISSPRRVLSKKHFFFPKTVFFGETCEVCSKRIGFAKVMLRCLDCGVKMHQQCRDNDFQNCVPRLPNFKCRRRLIDYIPSKEPFIPKMVIDLVNEIECRGLDYAGLYRVPGPESKVKTLLYKFLYERGYPNVRTISDVAVLTGCLKKFFQQLVEPLIPFTSRDEFMNIAVGDIGLRDQMKRIHKEIVELPLPNQHTLAFLLIHLQKVSERSETNKMPISNLARVFGPTIVGTFSQANISLSDMLNEAAKQEKVMTLLLSLPRQYLMQYIDTKKANRFRADDFDIPGASRDYCPPLTEDKTSTWNKKSKN</sequence>
<accession>A0A085NI95</accession>
<dbReference type="GO" id="GO:0005096">
    <property type="term" value="F:GTPase activator activity"/>
    <property type="evidence" value="ECO:0007669"/>
    <property type="project" value="TreeGrafter"/>
</dbReference>